<evidence type="ECO:0000256" key="2">
    <source>
        <dbReference type="ARBA" id="ARBA00004496"/>
    </source>
</evidence>
<dbReference type="PANTHER" id="PTHR33705:SF2">
    <property type="entry name" value="PHOSPHOCARRIER PROTEIN NPR"/>
    <property type="match status" value="1"/>
</dbReference>
<feature type="domain" description="HPr" evidence="6">
    <location>
        <begin position="1"/>
        <end position="89"/>
    </location>
</feature>
<evidence type="ECO:0000313" key="8">
    <source>
        <dbReference type="Proteomes" id="UP000536604"/>
    </source>
</evidence>
<comment type="subcellular location">
    <subcellularLocation>
        <location evidence="2">Cytoplasm</location>
    </subcellularLocation>
</comment>
<proteinExistence type="predicted"/>
<dbReference type="EMBL" id="JACHJO010000001">
    <property type="protein sequence ID" value="MBB6118231.1"/>
    <property type="molecule type" value="Genomic_DNA"/>
</dbReference>
<dbReference type="NCBIfam" id="TIGR01003">
    <property type="entry name" value="PTS_HPr_family"/>
    <property type="match status" value="1"/>
</dbReference>
<dbReference type="AlphaFoldDB" id="A0A841IPF5"/>
<evidence type="ECO:0000313" key="7">
    <source>
        <dbReference type="EMBL" id="MBB6118231.1"/>
    </source>
</evidence>
<evidence type="ECO:0000256" key="1">
    <source>
        <dbReference type="ARBA" id="ARBA00003681"/>
    </source>
</evidence>
<dbReference type="GO" id="GO:0005737">
    <property type="term" value="C:cytoplasm"/>
    <property type="evidence" value="ECO:0007669"/>
    <property type="project" value="UniProtKB-SubCell"/>
</dbReference>
<dbReference type="CDD" id="cd00367">
    <property type="entry name" value="PTS-HPr_like"/>
    <property type="match status" value="1"/>
</dbReference>
<dbReference type="PROSITE" id="PS00369">
    <property type="entry name" value="PTS_HPR_HIS"/>
    <property type="match status" value="1"/>
</dbReference>
<evidence type="ECO:0000256" key="4">
    <source>
        <dbReference type="ARBA" id="ARBA00022490"/>
    </source>
</evidence>
<evidence type="ECO:0000256" key="5">
    <source>
        <dbReference type="ARBA" id="ARBA00022683"/>
    </source>
</evidence>
<dbReference type="PROSITE" id="PS51350">
    <property type="entry name" value="PTS_HPR_DOM"/>
    <property type="match status" value="1"/>
</dbReference>
<organism evidence="7 8">
    <name type="scientific">Nocardiopsis algeriensis</name>
    <dbReference type="NCBI Taxonomy" id="1478215"/>
    <lineage>
        <taxon>Bacteria</taxon>
        <taxon>Bacillati</taxon>
        <taxon>Actinomycetota</taxon>
        <taxon>Actinomycetes</taxon>
        <taxon>Streptosporangiales</taxon>
        <taxon>Nocardiopsidaceae</taxon>
        <taxon>Nocardiopsis</taxon>
    </lineage>
</organism>
<evidence type="ECO:0000259" key="6">
    <source>
        <dbReference type="PROSITE" id="PS51350"/>
    </source>
</evidence>
<dbReference type="InterPro" id="IPR050399">
    <property type="entry name" value="HPr"/>
</dbReference>
<dbReference type="PANTHER" id="PTHR33705">
    <property type="entry name" value="PHOSPHOCARRIER PROTEIN HPR"/>
    <property type="match status" value="1"/>
</dbReference>
<keyword evidence="8" id="KW-1185">Reference proteome</keyword>
<dbReference type="GO" id="GO:0009401">
    <property type="term" value="P:phosphoenolpyruvate-dependent sugar phosphotransferase system"/>
    <property type="evidence" value="ECO:0007669"/>
    <property type="project" value="UniProtKB-KW"/>
</dbReference>
<accession>A0A841IPF5</accession>
<evidence type="ECO:0000256" key="3">
    <source>
        <dbReference type="ARBA" id="ARBA00020422"/>
    </source>
</evidence>
<dbReference type="InterPro" id="IPR035895">
    <property type="entry name" value="HPr-like_sf"/>
</dbReference>
<gene>
    <name evidence="7" type="ORF">FHS13_000159</name>
</gene>
<keyword evidence="5" id="KW-0598">Phosphotransferase system</keyword>
<dbReference type="InterPro" id="IPR000032">
    <property type="entry name" value="HPr-like"/>
</dbReference>
<name>A0A841IPF5_9ACTN</name>
<dbReference type="InterPro" id="IPR001020">
    <property type="entry name" value="PTS_HPr_His_P_site"/>
</dbReference>
<dbReference type="RefSeq" id="WP_184285802.1">
    <property type="nucleotide sequence ID" value="NZ_JACHJO010000001.1"/>
</dbReference>
<protein>
    <recommendedName>
        <fullName evidence="3">Phosphocarrier protein HPr</fullName>
    </recommendedName>
</protein>
<sequence length="89" mass="9049">MPQRTAAVGSVLGLHARPATLFVQAVNATGLPVTIAAGDRDPVDARSLLAVMSLGVKHGDEVTLACEDGENADKALDELAALLASDLDA</sequence>
<dbReference type="Pfam" id="PF00381">
    <property type="entry name" value="PTS-HPr"/>
    <property type="match status" value="1"/>
</dbReference>
<keyword evidence="4" id="KW-0963">Cytoplasm</keyword>
<dbReference type="Gene3D" id="3.30.1340.10">
    <property type="entry name" value="HPr-like"/>
    <property type="match status" value="1"/>
</dbReference>
<dbReference type="SUPFAM" id="SSF55594">
    <property type="entry name" value="HPr-like"/>
    <property type="match status" value="1"/>
</dbReference>
<dbReference type="Proteomes" id="UP000536604">
    <property type="component" value="Unassembled WGS sequence"/>
</dbReference>
<comment type="function">
    <text evidence="1">General (non sugar-specific) component of the phosphoenolpyruvate-dependent sugar phosphotransferase system (sugar PTS). This major carbohydrate active-transport system catalyzes the phosphorylation of incoming sugar substrates concomitantly with their translocation across the cell membrane. The phosphoryl group from phosphoenolpyruvate (PEP) is transferred to the phosphoryl carrier protein HPr by enzyme I. Phospho-HPr then transfers it to the PTS EIIA domain.</text>
</comment>
<reference evidence="7 8" key="1">
    <citation type="submission" date="2020-08" db="EMBL/GenBank/DDBJ databases">
        <title>Genomic Encyclopedia of Type Strains, Phase III (KMG-III): the genomes of soil and plant-associated and newly described type strains.</title>
        <authorList>
            <person name="Whitman W."/>
        </authorList>
    </citation>
    <scope>NUCLEOTIDE SEQUENCE [LARGE SCALE GENOMIC DNA]</scope>
    <source>
        <strain evidence="7 8">CECT 8712</strain>
    </source>
</reference>
<dbReference type="PRINTS" id="PR00107">
    <property type="entry name" value="PHOSPHOCPHPR"/>
</dbReference>
<comment type="caution">
    <text evidence="7">The sequence shown here is derived from an EMBL/GenBank/DDBJ whole genome shotgun (WGS) entry which is preliminary data.</text>
</comment>